<evidence type="ECO:0000313" key="2">
    <source>
        <dbReference type="EMBL" id="SVE21937.1"/>
    </source>
</evidence>
<protein>
    <submittedName>
        <fullName evidence="2">Uncharacterized protein</fullName>
    </submittedName>
</protein>
<feature type="compositionally biased region" description="Basic and acidic residues" evidence="1">
    <location>
        <begin position="12"/>
        <end position="22"/>
    </location>
</feature>
<name>A0A383BP55_9ZZZZ</name>
<accession>A0A383BP55</accession>
<organism evidence="2">
    <name type="scientific">marine metagenome</name>
    <dbReference type="NCBI Taxonomy" id="408172"/>
    <lineage>
        <taxon>unclassified sequences</taxon>
        <taxon>metagenomes</taxon>
        <taxon>ecological metagenomes</taxon>
    </lineage>
</organism>
<dbReference type="AlphaFoldDB" id="A0A383BP55"/>
<sequence>MNLASNNYFKEQGIERMPQEFS</sequence>
<dbReference type="EMBL" id="UINC01202236">
    <property type="protein sequence ID" value="SVE21937.1"/>
    <property type="molecule type" value="Genomic_DNA"/>
</dbReference>
<feature type="region of interest" description="Disordered" evidence="1">
    <location>
        <begin position="1"/>
        <end position="22"/>
    </location>
</feature>
<proteinExistence type="predicted"/>
<evidence type="ECO:0000256" key="1">
    <source>
        <dbReference type="SAM" id="MobiDB-lite"/>
    </source>
</evidence>
<reference evidence="2" key="1">
    <citation type="submission" date="2018-05" db="EMBL/GenBank/DDBJ databases">
        <authorList>
            <person name="Lanie J.A."/>
            <person name="Ng W.-L."/>
            <person name="Kazmierczak K.M."/>
            <person name="Andrzejewski T.M."/>
            <person name="Davidsen T.M."/>
            <person name="Wayne K.J."/>
            <person name="Tettelin H."/>
            <person name="Glass J.I."/>
            <person name="Rusch D."/>
            <person name="Podicherti R."/>
            <person name="Tsui H.-C.T."/>
            <person name="Winkler M.E."/>
        </authorList>
    </citation>
    <scope>NUCLEOTIDE SEQUENCE</scope>
</reference>
<gene>
    <name evidence="2" type="ORF">METZ01_LOCUS474791</name>
</gene>
<feature type="non-terminal residue" evidence="2">
    <location>
        <position position="22"/>
    </location>
</feature>